<dbReference type="NCBIfam" id="TIGR02543">
    <property type="entry name" value="List_Bact_rpt"/>
    <property type="match status" value="1"/>
</dbReference>
<organism evidence="3 4">
    <name type="scientific">Metaclostridioides mangenotii</name>
    <dbReference type="NCBI Taxonomy" id="1540"/>
    <lineage>
        <taxon>Bacteria</taxon>
        <taxon>Bacillati</taxon>
        <taxon>Bacillota</taxon>
        <taxon>Clostridia</taxon>
        <taxon>Peptostreptococcales</taxon>
        <taxon>Peptostreptococcaceae</taxon>
        <taxon>Metaclostridioides</taxon>
    </lineage>
</organism>
<comment type="caution">
    <text evidence="3">The sequence shown here is derived from an EMBL/GenBank/DDBJ whole genome shotgun (WGS) entry which is preliminary data.</text>
</comment>
<protein>
    <submittedName>
        <fullName evidence="3">Repeat protein (TIGR02543 family)</fullName>
    </submittedName>
</protein>
<accession>A0ABS4EBZ5</accession>
<dbReference type="Gene3D" id="3.80.10.10">
    <property type="entry name" value="Ribonuclease Inhibitor"/>
    <property type="match status" value="1"/>
</dbReference>
<keyword evidence="4" id="KW-1185">Reference proteome</keyword>
<dbReference type="InterPro" id="IPR013378">
    <property type="entry name" value="InlB-like_B-rpt"/>
</dbReference>
<dbReference type="Proteomes" id="UP000767291">
    <property type="component" value="Unassembled WGS sequence"/>
</dbReference>
<dbReference type="InterPro" id="IPR032675">
    <property type="entry name" value="LRR_dom_sf"/>
</dbReference>
<dbReference type="EMBL" id="JAGGJX010000003">
    <property type="protein sequence ID" value="MBP1855463.1"/>
    <property type="molecule type" value="Genomic_DNA"/>
</dbReference>
<name>A0ABS4EBZ5_9FIRM</name>
<dbReference type="InterPro" id="IPR042229">
    <property type="entry name" value="Listeria/Bacterioides_rpt_sf"/>
</dbReference>
<evidence type="ECO:0000256" key="2">
    <source>
        <dbReference type="SAM" id="SignalP"/>
    </source>
</evidence>
<feature type="chain" id="PRO_5047053470" evidence="2">
    <location>
        <begin position="32"/>
        <end position="818"/>
    </location>
</feature>
<reference evidence="3 4" key="1">
    <citation type="submission" date="2021-03" db="EMBL/GenBank/DDBJ databases">
        <title>Genomic Encyclopedia of Type Strains, Phase IV (KMG-IV): sequencing the most valuable type-strain genomes for metagenomic binning, comparative biology and taxonomic classification.</title>
        <authorList>
            <person name="Goeker M."/>
        </authorList>
    </citation>
    <scope>NUCLEOTIDE SEQUENCE [LARGE SCALE GENOMIC DNA]</scope>
    <source>
        <strain evidence="3 4">DSM 1289</strain>
    </source>
</reference>
<gene>
    <name evidence="3" type="ORF">J2Z43_001858</name>
</gene>
<feature type="signal peptide" evidence="2">
    <location>
        <begin position="1"/>
        <end position="31"/>
    </location>
</feature>
<dbReference type="RefSeq" id="WP_234926343.1">
    <property type="nucleotide sequence ID" value="NZ_BAAACS010000011.1"/>
</dbReference>
<keyword evidence="2" id="KW-0732">Signal</keyword>
<dbReference type="Gene3D" id="2.60.40.4270">
    <property type="entry name" value="Listeria-Bacteroides repeat domain"/>
    <property type="match status" value="1"/>
</dbReference>
<proteinExistence type="predicted"/>
<comment type="subcellular location">
    <subcellularLocation>
        <location evidence="1">Cell envelope</location>
    </subcellularLocation>
</comment>
<dbReference type="Pfam" id="PF04122">
    <property type="entry name" value="CW_binding_2"/>
    <property type="match status" value="3"/>
</dbReference>
<dbReference type="Pfam" id="PF09479">
    <property type="entry name" value="Flg_new"/>
    <property type="match status" value="1"/>
</dbReference>
<evidence type="ECO:0000256" key="1">
    <source>
        <dbReference type="ARBA" id="ARBA00004196"/>
    </source>
</evidence>
<dbReference type="Gene3D" id="3.40.50.12090">
    <property type="match status" value="3"/>
</dbReference>
<dbReference type="PANTHER" id="PTHR30032:SF8">
    <property type="entry name" value="GERMINATION-SPECIFIC N-ACETYLMURAMOYL-L-ALANINE AMIDASE"/>
    <property type="match status" value="1"/>
</dbReference>
<dbReference type="InterPro" id="IPR051922">
    <property type="entry name" value="Bact_Sporulation_Assoc"/>
</dbReference>
<sequence length="818" mass="91119">MVFIFKKLKKKFFVLLLVNALFFSSICSVYSLDSVESSLDDNISQTSQTSNVELEYLIPDLQLRMIINSKLGKKGEDLKTYSASLEELESLTSTLCFDFSWNQDIYPNINPLESYIQFETLKGLEYLKNVKEIRFLRTIIPKDGIENISKMASLEDLNINSSFFDGEDTTTTVLKIGINGGQIEDKKIIPISNKVDLGPIANLNNLKSFKFNINGFQENSPYSYSLRTNFSLSGLSDAVNLEELELSYLADVDDKNFEWITSLAKLTRLSITDSPLESVEAISKLQNLTNLNINATYVTDFSPIIDKDYFKGARYMKYRFNTQYFENKTENGENIKVIGLDHTFNFGKGSITKFSTMQNYLGSFNIYDNKFTDHGLSVSLKLNERKEINAYNYVTGKWDDKTSGIVFGFEGTTENGKPISYLPITVPIGNKITFDCNYENGPIEVGNVEPLKKVTPVKMTRPGYTLEGWYTDKETTSPYDFETDVNDNFTLYAKWKKQTGGGGSVDPGPGTTPEPSKTVILASGEKYTDVLTATVLGNEKDAPILLSQKDRLDDKTLAEIKRLNAEDIIISGGTDSVSNKVEEQLKDYNVIRIAGQDRFETAKKIGNEVRKTGNKYGAVLVDGTNFPDVITMSSLASHKRVPILLTEPQTFTNTTKDTIKSWGLNDVTIGGGYNSVSKDIEGNIGVSKVNRFGGEDRYKTAELIGNEVRKVSGSLDDMILVDGTNFPDGITINSLAAHFKAPIMLTEPNELNSITGYKIKEWSIKNILIGGGYNSVSKEVEDNLGVSNKERVAGQDRYETAVKISERLSQTSKALGSK</sequence>
<evidence type="ECO:0000313" key="3">
    <source>
        <dbReference type="EMBL" id="MBP1855463.1"/>
    </source>
</evidence>
<dbReference type="SUPFAM" id="SSF52047">
    <property type="entry name" value="RNI-like"/>
    <property type="match status" value="1"/>
</dbReference>
<dbReference type="InterPro" id="IPR007253">
    <property type="entry name" value="Cell_wall-bd_2"/>
</dbReference>
<evidence type="ECO:0000313" key="4">
    <source>
        <dbReference type="Proteomes" id="UP000767291"/>
    </source>
</evidence>
<dbReference type="PANTHER" id="PTHR30032">
    <property type="entry name" value="N-ACETYLMURAMOYL-L-ALANINE AMIDASE-RELATED"/>
    <property type="match status" value="1"/>
</dbReference>